<protein>
    <submittedName>
        <fullName evidence="7">LysR family transcriptional regulator</fullName>
    </submittedName>
</protein>
<feature type="region of interest" description="Disordered" evidence="5">
    <location>
        <begin position="1"/>
        <end position="20"/>
    </location>
</feature>
<dbReference type="EMBL" id="WOTB01000004">
    <property type="protein sequence ID" value="NHN84005.1"/>
    <property type="molecule type" value="Genomic_DNA"/>
</dbReference>
<keyword evidence="2" id="KW-0805">Transcription regulation</keyword>
<name>A0ABX0JQ50_9PROT</name>
<dbReference type="Pfam" id="PF03466">
    <property type="entry name" value="LysR_substrate"/>
    <property type="match status" value="1"/>
</dbReference>
<keyword evidence="4" id="KW-0804">Transcription</keyword>
<evidence type="ECO:0000256" key="5">
    <source>
        <dbReference type="SAM" id="MobiDB-lite"/>
    </source>
</evidence>
<dbReference type="PANTHER" id="PTHR30419">
    <property type="entry name" value="HTH-TYPE TRANSCRIPTIONAL REGULATOR YBHD"/>
    <property type="match status" value="1"/>
</dbReference>
<dbReference type="SUPFAM" id="SSF53850">
    <property type="entry name" value="Periplasmic binding protein-like II"/>
    <property type="match status" value="1"/>
</dbReference>
<evidence type="ECO:0000259" key="6">
    <source>
        <dbReference type="PROSITE" id="PS50931"/>
    </source>
</evidence>
<dbReference type="Proteomes" id="UP000635278">
    <property type="component" value="Unassembled WGS sequence"/>
</dbReference>
<reference evidence="7 8" key="1">
    <citation type="journal article" date="2020" name="Int. J. Syst. Evol. Microbiol.">
        <title>Novel acetic acid bacteria from cider fermentations: Acetobacter conturbans sp. nov. and Acetobacter fallax sp. nov.</title>
        <authorList>
            <person name="Sombolestani A.S."/>
            <person name="Cleenwerck I."/>
            <person name="Cnockaert M."/>
            <person name="Borremans W."/>
            <person name="Wieme A.D."/>
            <person name="De Vuyst L."/>
            <person name="Vandamme P."/>
        </authorList>
    </citation>
    <scope>NUCLEOTIDE SEQUENCE [LARGE SCALE GENOMIC DNA]</scope>
    <source>
        <strain evidence="7 8">LMG 30640</strain>
    </source>
</reference>
<sequence>MAGVSHIPEGDRPPSCPRGSVPAYRLSSSLSFAKREHPESPMTVQSRVMKYFMAVARHGSIRRASEALGIAASAVDRQILHAEAELGVPLFERHPSGLRMTAAGELLFATGRKWERDWAETRAGFDDLQGLKRGHISIAIVDALARGGIPDLIGRFRERWSGIVVDTRVMDNHAIPGAIVEREVEFGLLLDPPALRDLLVQSYTTSPLGVVCPPDHPLARRTTIRLGQCHDYPFIMPTHPLALRKRLDPLLSAGLTRIAPVAETDSIQMIRSLVAGGTGISILLGVDVLDDIAQGALSFVPLVEAQASPAMLALAMSRTRVLTSPARLLAAEAERFLSGSHTSLTTS</sequence>
<keyword evidence="8" id="KW-1185">Reference proteome</keyword>
<organism evidence="7 8">
    <name type="scientific">Acetobacter musti</name>
    <dbReference type="NCBI Taxonomy" id="864732"/>
    <lineage>
        <taxon>Bacteria</taxon>
        <taxon>Pseudomonadati</taxon>
        <taxon>Pseudomonadota</taxon>
        <taxon>Alphaproteobacteria</taxon>
        <taxon>Acetobacterales</taxon>
        <taxon>Acetobacteraceae</taxon>
        <taxon>Acetobacter</taxon>
    </lineage>
</organism>
<comment type="similarity">
    <text evidence="1">Belongs to the LysR transcriptional regulatory family.</text>
</comment>
<evidence type="ECO:0000256" key="1">
    <source>
        <dbReference type="ARBA" id="ARBA00009437"/>
    </source>
</evidence>
<dbReference type="InterPro" id="IPR005119">
    <property type="entry name" value="LysR_subst-bd"/>
</dbReference>
<dbReference type="Pfam" id="PF00126">
    <property type="entry name" value="HTH_1"/>
    <property type="match status" value="1"/>
</dbReference>
<accession>A0ABX0JQ50</accession>
<evidence type="ECO:0000256" key="2">
    <source>
        <dbReference type="ARBA" id="ARBA00023015"/>
    </source>
</evidence>
<dbReference type="InterPro" id="IPR036390">
    <property type="entry name" value="WH_DNA-bd_sf"/>
</dbReference>
<proteinExistence type="inferred from homology"/>
<gene>
    <name evidence="7" type="ORF">GOB93_05025</name>
</gene>
<dbReference type="PANTHER" id="PTHR30419:SF8">
    <property type="entry name" value="NITROGEN ASSIMILATION TRANSCRIPTIONAL ACTIVATOR-RELATED"/>
    <property type="match status" value="1"/>
</dbReference>
<evidence type="ECO:0000256" key="3">
    <source>
        <dbReference type="ARBA" id="ARBA00023125"/>
    </source>
</evidence>
<evidence type="ECO:0000256" key="4">
    <source>
        <dbReference type="ARBA" id="ARBA00023163"/>
    </source>
</evidence>
<comment type="caution">
    <text evidence="7">The sequence shown here is derived from an EMBL/GenBank/DDBJ whole genome shotgun (WGS) entry which is preliminary data.</text>
</comment>
<dbReference type="Gene3D" id="3.40.190.290">
    <property type="match status" value="1"/>
</dbReference>
<evidence type="ECO:0000313" key="7">
    <source>
        <dbReference type="EMBL" id="NHN84005.1"/>
    </source>
</evidence>
<dbReference type="PROSITE" id="PS50931">
    <property type="entry name" value="HTH_LYSR"/>
    <property type="match status" value="1"/>
</dbReference>
<dbReference type="InterPro" id="IPR036388">
    <property type="entry name" value="WH-like_DNA-bd_sf"/>
</dbReference>
<evidence type="ECO:0000313" key="8">
    <source>
        <dbReference type="Proteomes" id="UP000635278"/>
    </source>
</evidence>
<dbReference type="SUPFAM" id="SSF46785">
    <property type="entry name" value="Winged helix' DNA-binding domain"/>
    <property type="match status" value="1"/>
</dbReference>
<dbReference type="InterPro" id="IPR000847">
    <property type="entry name" value="LysR_HTH_N"/>
</dbReference>
<dbReference type="InterPro" id="IPR050950">
    <property type="entry name" value="HTH-type_LysR_regulators"/>
</dbReference>
<dbReference type="Gene3D" id="1.10.10.10">
    <property type="entry name" value="Winged helix-like DNA-binding domain superfamily/Winged helix DNA-binding domain"/>
    <property type="match status" value="1"/>
</dbReference>
<feature type="domain" description="HTH lysR-type" evidence="6">
    <location>
        <begin position="44"/>
        <end position="101"/>
    </location>
</feature>
<keyword evidence="3" id="KW-0238">DNA-binding</keyword>